<name>A0ABU9EBY0_9BACT</name>
<keyword evidence="2" id="KW-1185">Reference proteome</keyword>
<comment type="caution">
    <text evidence="1">The sequence shown here is derived from an EMBL/GenBank/DDBJ whole genome shotgun (WGS) entry which is preliminary data.</text>
</comment>
<protein>
    <recommendedName>
        <fullName evidence="3">DUF2993 domain-containing protein</fullName>
    </recommendedName>
</protein>
<evidence type="ECO:0000313" key="1">
    <source>
        <dbReference type="EMBL" id="MEK9502230.1"/>
    </source>
</evidence>
<proteinExistence type="predicted"/>
<evidence type="ECO:0008006" key="3">
    <source>
        <dbReference type="Google" id="ProtNLM"/>
    </source>
</evidence>
<evidence type="ECO:0000313" key="2">
    <source>
        <dbReference type="Proteomes" id="UP001484239"/>
    </source>
</evidence>
<gene>
    <name evidence="1" type="ORF">WI372_14650</name>
</gene>
<sequence>MKGCLSGCLRKVGLAALAIGFAYAGWKWGPAVFPRVEAWLGAEAGELAEAPVEREPTPAIAEATLDRVEAFRAGTGGERLELDAVELSSVLRHTLPGIIPPGIARPTVDLDGESVWLTARVETAAIPNLPAFDEIVGLLPDTVDMRLRGSVLPFGEGWAALQVERVEAERIPLPSRMIPGILQALGRRPREGLPERALAVPLPSGLERVYVEGGRMVLLADR</sequence>
<reference evidence="1 2" key="1">
    <citation type="submission" date="2024-02" db="EMBL/GenBank/DDBJ databases">
        <title>A novel Gemmatimonadota bacterium.</title>
        <authorList>
            <person name="Du Z.-J."/>
            <person name="Ye Y.-Q."/>
        </authorList>
    </citation>
    <scope>NUCLEOTIDE SEQUENCE [LARGE SCALE GENOMIC DNA]</scope>
    <source>
        <strain evidence="1 2">DH-20</strain>
    </source>
</reference>
<dbReference type="EMBL" id="JBBHLI010000010">
    <property type="protein sequence ID" value="MEK9502230.1"/>
    <property type="molecule type" value="Genomic_DNA"/>
</dbReference>
<dbReference type="Proteomes" id="UP001484239">
    <property type="component" value="Unassembled WGS sequence"/>
</dbReference>
<organism evidence="1 2">
    <name type="scientific">Gaopeijia maritima</name>
    <dbReference type="NCBI Taxonomy" id="3119007"/>
    <lineage>
        <taxon>Bacteria</taxon>
        <taxon>Pseudomonadati</taxon>
        <taxon>Gemmatimonadota</taxon>
        <taxon>Longimicrobiia</taxon>
        <taxon>Gaopeijiales</taxon>
        <taxon>Gaopeijiaceae</taxon>
        <taxon>Gaopeijia</taxon>
    </lineage>
</organism>
<accession>A0ABU9EBY0</accession>
<dbReference type="RefSeq" id="WP_405274526.1">
    <property type="nucleotide sequence ID" value="NZ_CP144380.1"/>
</dbReference>